<name>A0A0C1GZ20_9NEIS</name>
<gene>
    <name evidence="2" type="ORF">MCC93_05500</name>
</gene>
<accession>A0A0C1GZ20</accession>
<reference evidence="2 3" key="1">
    <citation type="submission" date="2014-12" db="EMBL/GenBank/DDBJ databases">
        <title>Genome sequence of Morococcus cerebrosus.</title>
        <authorList>
            <person name="Shin S.-K."/>
            <person name="Yi H."/>
        </authorList>
    </citation>
    <scope>NUCLEOTIDE SEQUENCE [LARGE SCALE GENOMIC DNA]</scope>
    <source>
        <strain evidence="2 3">CIP 81.93</strain>
    </source>
</reference>
<comment type="caution">
    <text evidence="2">The sequence shown here is derived from an EMBL/GenBank/DDBJ whole genome shotgun (WGS) entry which is preliminary data.</text>
</comment>
<dbReference type="EMBL" id="JUFZ01000022">
    <property type="protein sequence ID" value="KIC11470.1"/>
    <property type="molecule type" value="Genomic_DNA"/>
</dbReference>
<protein>
    <submittedName>
        <fullName evidence="2">Uncharacterized protein</fullName>
    </submittedName>
</protein>
<keyword evidence="1" id="KW-1133">Transmembrane helix</keyword>
<keyword evidence="1" id="KW-0472">Membrane</keyword>
<evidence type="ECO:0000313" key="3">
    <source>
        <dbReference type="Proteomes" id="UP000031390"/>
    </source>
</evidence>
<feature type="transmembrane region" description="Helical" evidence="1">
    <location>
        <begin position="12"/>
        <end position="33"/>
    </location>
</feature>
<organism evidence="2 3">
    <name type="scientific">Morococcus cerebrosus</name>
    <dbReference type="NCBI Taxonomy" id="1056807"/>
    <lineage>
        <taxon>Bacteria</taxon>
        <taxon>Pseudomonadati</taxon>
        <taxon>Pseudomonadota</taxon>
        <taxon>Betaproteobacteria</taxon>
        <taxon>Neisseriales</taxon>
        <taxon>Neisseriaceae</taxon>
        <taxon>Morococcus</taxon>
    </lineage>
</organism>
<evidence type="ECO:0000256" key="1">
    <source>
        <dbReference type="SAM" id="Phobius"/>
    </source>
</evidence>
<sequence>MPSFSLNGFSAGLAFLIYRSFSFIFTVFFRGIFQIPQKIP</sequence>
<evidence type="ECO:0000313" key="2">
    <source>
        <dbReference type="EMBL" id="KIC11470.1"/>
    </source>
</evidence>
<dbReference type="Proteomes" id="UP000031390">
    <property type="component" value="Unassembled WGS sequence"/>
</dbReference>
<dbReference type="AlphaFoldDB" id="A0A0C1GZ20"/>
<keyword evidence="1" id="KW-0812">Transmembrane</keyword>
<proteinExistence type="predicted"/>